<comment type="caution">
    <text evidence="2">The sequence shown here is derived from an EMBL/GenBank/DDBJ whole genome shotgun (WGS) entry which is preliminary data.</text>
</comment>
<dbReference type="Proteomes" id="UP000234474">
    <property type="component" value="Unassembled WGS sequence"/>
</dbReference>
<sequence>MPAEPALVRICLFLQGVLFVSLAIQSWRKGGMKLCRGRALVSCLVIAPDEGYA</sequence>
<dbReference type="EMBL" id="MSZS01000001">
    <property type="protein sequence ID" value="PKX98533.1"/>
    <property type="molecule type" value="Genomic_DNA"/>
</dbReference>
<keyword evidence="3" id="KW-1185">Reference proteome</keyword>
<evidence type="ECO:0000313" key="2">
    <source>
        <dbReference type="EMBL" id="PKX98533.1"/>
    </source>
</evidence>
<keyword evidence="1" id="KW-0472">Membrane</keyword>
<organism evidence="2 3">
    <name type="scientific">Aspergillus novofumigatus (strain IBT 16806)</name>
    <dbReference type="NCBI Taxonomy" id="1392255"/>
    <lineage>
        <taxon>Eukaryota</taxon>
        <taxon>Fungi</taxon>
        <taxon>Dikarya</taxon>
        <taxon>Ascomycota</taxon>
        <taxon>Pezizomycotina</taxon>
        <taxon>Eurotiomycetes</taxon>
        <taxon>Eurotiomycetidae</taxon>
        <taxon>Eurotiales</taxon>
        <taxon>Aspergillaceae</taxon>
        <taxon>Aspergillus</taxon>
        <taxon>Aspergillus subgen. Fumigati</taxon>
    </lineage>
</organism>
<name>A0A2I1CLN3_ASPN1</name>
<dbReference type="GeneID" id="36533489"/>
<dbReference type="RefSeq" id="XP_024687128.1">
    <property type="nucleotide sequence ID" value="XM_024826164.1"/>
</dbReference>
<reference evidence="3" key="1">
    <citation type="journal article" date="2018" name="Proc. Natl. Acad. Sci. U.S.A.">
        <title>Linking secondary metabolites to gene clusters through genome sequencing of six diverse Aspergillus species.</title>
        <authorList>
            <person name="Kaerboelling I."/>
            <person name="Vesth T.C."/>
            <person name="Frisvad J.C."/>
            <person name="Nybo J.L."/>
            <person name="Theobald S."/>
            <person name="Kuo A."/>
            <person name="Bowyer P."/>
            <person name="Matsuda Y."/>
            <person name="Mondo S."/>
            <person name="Lyhne E.K."/>
            <person name="Kogle M.E."/>
            <person name="Clum A."/>
            <person name="Lipzen A."/>
            <person name="Salamov A."/>
            <person name="Ngan C.Y."/>
            <person name="Daum C."/>
            <person name="Chiniquy J."/>
            <person name="Barry K."/>
            <person name="LaButti K."/>
            <person name="Haridas S."/>
            <person name="Simmons B.A."/>
            <person name="Magnuson J.K."/>
            <person name="Mortensen U.H."/>
            <person name="Larsen T.O."/>
            <person name="Grigoriev I.V."/>
            <person name="Baker S.E."/>
            <person name="Andersen M.R."/>
        </authorList>
    </citation>
    <scope>NUCLEOTIDE SEQUENCE [LARGE SCALE GENOMIC DNA]</scope>
    <source>
        <strain evidence="3">IBT 16806</strain>
    </source>
</reference>
<protein>
    <submittedName>
        <fullName evidence="2">Uncharacterized protein</fullName>
    </submittedName>
</protein>
<feature type="transmembrane region" description="Helical" evidence="1">
    <location>
        <begin position="6"/>
        <end position="24"/>
    </location>
</feature>
<dbReference type="AlphaFoldDB" id="A0A2I1CLN3"/>
<evidence type="ECO:0000313" key="3">
    <source>
        <dbReference type="Proteomes" id="UP000234474"/>
    </source>
</evidence>
<proteinExistence type="predicted"/>
<dbReference type="VEuPathDB" id="FungiDB:P174DRAFT_436958"/>
<keyword evidence="1" id="KW-0812">Transmembrane</keyword>
<keyword evidence="1" id="KW-1133">Transmembrane helix</keyword>
<accession>A0A2I1CLN3</accession>
<evidence type="ECO:0000256" key="1">
    <source>
        <dbReference type="SAM" id="Phobius"/>
    </source>
</evidence>
<gene>
    <name evidence="2" type="ORF">P174DRAFT_436958</name>
</gene>